<dbReference type="Pfam" id="PF06560">
    <property type="entry name" value="GPI"/>
    <property type="match status" value="1"/>
</dbReference>
<evidence type="ECO:0000256" key="4">
    <source>
        <dbReference type="ARBA" id="ARBA00022432"/>
    </source>
</evidence>
<gene>
    <name evidence="8" type="ORF">HC231_15500</name>
</gene>
<evidence type="ECO:0000313" key="9">
    <source>
        <dbReference type="Proteomes" id="UP000671960"/>
    </source>
</evidence>
<dbReference type="RefSeq" id="WP_208227566.1">
    <property type="nucleotide sequence ID" value="NZ_CP050854.1"/>
</dbReference>
<reference evidence="8 9" key="1">
    <citation type="submission" date="2020-03" db="EMBL/GenBank/DDBJ databases">
        <authorList>
            <person name="Bakhshi Ganjeh M."/>
        </authorList>
    </citation>
    <scope>NUCLEOTIDE SEQUENCE [LARGE SCALE GENOMIC DNA]</scope>
    <source>
        <strain evidence="9">Iran 50</strain>
    </source>
</reference>
<evidence type="ECO:0000256" key="6">
    <source>
        <dbReference type="ARBA" id="ARBA00029321"/>
    </source>
</evidence>
<dbReference type="SUPFAM" id="SSF51182">
    <property type="entry name" value="RmlC-like cupins"/>
    <property type="match status" value="1"/>
</dbReference>
<dbReference type="EC" id="5.3.1.9" evidence="3"/>
<evidence type="ECO:0000259" key="7">
    <source>
        <dbReference type="Pfam" id="PF06560"/>
    </source>
</evidence>
<evidence type="ECO:0000313" key="8">
    <source>
        <dbReference type="EMBL" id="QTF09146.1"/>
    </source>
</evidence>
<evidence type="ECO:0000256" key="3">
    <source>
        <dbReference type="ARBA" id="ARBA00011952"/>
    </source>
</evidence>
<keyword evidence="5" id="KW-0324">Glycolysis</keyword>
<comment type="similarity">
    <text evidence="2">Belongs to the archaeal-type GPI family.</text>
</comment>
<keyword evidence="9" id="KW-1185">Reference proteome</keyword>
<protein>
    <recommendedName>
        <fullName evidence="3">glucose-6-phosphate isomerase</fullName>
        <ecNumber evidence="3">5.3.1.9</ecNumber>
    </recommendedName>
</protein>
<name>A0ABX7UTX9_9GAMM</name>
<keyword evidence="4" id="KW-0312">Gluconeogenesis</keyword>
<evidence type="ECO:0000256" key="5">
    <source>
        <dbReference type="ARBA" id="ARBA00023152"/>
    </source>
</evidence>
<accession>A0ABX7UTX9</accession>
<keyword evidence="8" id="KW-0413">Isomerase</keyword>
<sequence>MNEPVIMPPRVAFPSGRFAANNVIRKVTRRGDLAGVFSDDAAWRSIPADTPIYQVEMLDAPQQEGELFVGTTRLQPGRVGDEFYMTRGHFHQRREQAEIYVGLGGAGLLLLQTEQGQVRIEQAGAGSVHHIPPFTAHRLVNTGDEILVLLAVWPAVAGHDYAALAGGFAVRIKADGKGWRAEKNHG</sequence>
<evidence type="ECO:0000256" key="1">
    <source>
        <dbReference type="ARBA" id="ARBA00004926"/>
    </source>
</evidence>
<comment type="catalytic activity">
    <reaction evidence="6">
        <text>alpha-D-glucose 6-phosphate = beta-D-fructose 6-phosphate</text>
        <dbReference type="Rhea" id="RHEA:11816"/>
        <dbReference type="ChEBI" id="CHEBI:57634"/>
        <dbReference type="ChEBI" id="CHEBI:58225"/>
        <dbReference type="EC" id="5.3.1.9"/>
    </reaction>
</comment>
<dbReference type="InterPro" id="IPR011051">
    <property type="entry name" value="RmlC_Cupin_sf"/>
</dbReference>
<dbReference type="CDD" id="cd02218">
    <property type="entry name" value="cupin_PGI"/>
    <property type="match status" value="1"/>
</dbReference>
<dbReference type="Proteomes" id="UP000671960">
    <property type="component" value="Chromosome"/>
</dbReference>
<dbReference type="Gene3D" id="2.60.120.10">
    <property type="entry name" value="Jelly Rolls"/>
    <property type="match status" value="1"/>
</dbReference>
<dbReference type="InterPro" id="IPR010551">
    <property type="entry name" value="G6P_isomerase_prok"/>
</dbReference>
<dbReference type="EMBL" id="CP050854">
    <property type="protein sequence ID" value="QTF09146.1"/>
    <property type="molecule type" value="Genomic_DNA"/>
</dbReference>
<dbReference type="InterPro" id="IPR014710">
    <property type="entry name" value="RmlC-like_jellyroll"/>
</dbReference>
<organism evidence="8 9">
    <name type="scientific">Brenneria izadpanahii</name>
    <dbReference type="NCBI Taxonomy" id="2722756"/>
    <lineage>
        <taxon>Bacteria</taxon>
        <taxon>Pseudomonadati</taxon>
        <taxon>Pseudomonadota</taxon>
        <taxon>Gammaproteobacteria</taxon>
        <taxon>Enterobacterales</taxon>
        <taxon>Pectobacteriaceae</taxon>
        <taxon>Brenneria</taxon>
    </lineage>
</organism>
<evidence type="ECO:0000256" key="2">
    <source>
        <dbReference type="ARBA" id="ARBA00006542"/>
    </source>
</evidence>
<comment type="pathway">
    <text evidence="1">Carbohydrate degradation; glycolysis; D-glyceraldehyde 3-phosphate and glycerone phosphate from D-glucose: step 2/4.</text>
</comment>
<proteinExistence type="inferred from homology"/>
<feature type="domain" description="Glucose-6-phosphate isomerase prokaryote" evidence="7">
    <location>
        <begin position="29"/>
        <end position="185"/>
    </location>
</feature>
<dbReference type="GO" id="GO:0016853">
    <property type="term" value="F:isomerase activity"/>
    <property type="evidence" value="ECO:0007669"/>
    <property type="project" value="UniProtKB-KW"/>
</dbReference>